<organism evidence="3 4">
    <name type="scientific">Coemansia reversa (strain ATCC 12441 / NRRL 1564)</name>
    <dbReference type="NCBI Taxonomy" id="763665"/>
    <lineage>
        <taxon>Eukaryota</taxon>
        <taxon>Fungi</taxon>
        <taxon>Fungi incertae sedis</taxon>
        <taxon>Zoopagomycota</taxon>
        <taxon>Kickxellomycotina</taxon>
        <taxon>Kickxellomycetes</taxon>
        <taxon>Kickxellales</taxon>
        <taxon>Kickxellaceae</taxon>
        <taxon>Coemansia</taxon>
    </lineage>
</organism>
<dbReference type="AlphaFoldDB" id="A0A2G5BAV8"/>
<feature type="chain" id="PRO_5013707112" description="Carbohydrate-binding module family 19 domain-containing protein" evidence="2">
    <location>
        <begin position="19"/>
        <end position="417"/>
    </location>
</feature>
<gene>
    <name evidence="3" type="ORF">COEREDRAFT_87590</name>
</gene>
<accession>A0A2G5BAV8</accession>
<feature type="signal peptide" evidence="2">
    <location>
        <begin position="1"/>
        <end position="18"/>
    </location>
</feature>
<protein>
    <recommendedName>
        <fullName evidence="5">Carbohydrate-binding module family 19 domain-containing protein</fullName>
    </recommendedName>
</protein>
<name>A0A2G5BAV8_COERN</name>
<keyword evidence="4" id="KW-1185">Reference proteome</keyword>
<sequence length="417" mass="44168">MVLHYITLCLVLGTLANAFAGSRAGDQCLPRAIFCADGNGKSPRYLKCIRGRLVEDVCVSNSICIGSKDTTIFCAADNFDKSADTQMIAVTTTVTVDVPFAQALHPSQPVTSHILWTSGIEPHIPLPTMPLAHIPPHSWTPLPSPAFPYITPVSPNTSPIVAHAAQWKFHSQQTPDQHSSILPVPSRPASQQYPQQPPHAPLPPAFQSQIWPYLLPSSALGNVASRAPAAFASPHTSLPIYLGPQISRPEHTMPAKLNPNALPHLHPTVPPTVSATPPIQLAVSKDIDGIAADQILSVIGNAIFLQHPDILASGKDNVTGQNLGLASTPIPSILPPRQQATSQNQGTTLHEAKPGTCIPGNFFCQAHGLRPEYFACDSIGMPMPASCGPADVCYQFGRSIICGAPGSSKQAVGGLFS</sequence>
<evidence type="ECO:0008006" key="5">
    <source>
        <dbReference type="Google" id="ProtNLM"/>
    </source>
</evidence>
<proteinExistence type="predicted"/>
<reference evidence="3 4" key="1">
    <citation type="journal article" date="2015" name="Genome Biol. Evol.">
        <title>Phylogenomic analyses indicate that early fungi evolved digesting cell walls of algal ancestors of land plants.</title>
        <authorList>
            <person name="Chang Y."/>
            <person name="Wang S."/>
            <person name="Sekimoto S."/>
            <person name="Aerts A.L."/>
            <person name="Choi C."/>
            <person name="Clum A."/>
            <person name="LaButti K.M."/>
            <person name="Lindquist E.A."/>
            <person name="Yee Ngan C."/>
            <person name="Ohm R.A."/>
            <person name="Salamov A.A."/>
            <person name="Grigoriev I.V."/>
            <person name="Spatafora J.W."/>
            <person name="Berbee M.L."/>
        </authorList>
    </citation>
    <scope>NUCLEOTIDE SEQUENCE [LARGE SCALE GENOMIC DNA]</scope>
    <source>
        <strain evidence="3 4">NRRL 1564</strain>
    </source>
</reference>
<feature type="compositionally biased region" description="Polar residues" evidence="1">
    <location>
        <begin position="338"/>
        <end position="348"/>
    </location>
</feature>
<dbReference type="OrthoDB" id="5568419at2759"/>
<evidence type="ECO:0000313" key="3">
    <source>
        <dbReference type="EMBL" id="PIA15847.1"/>
    </source>
</evidence>
<keyword evidence="2" id="KW-0732">Signal</keyword>
<feature type="compositionally biased region" description="Polar residues" evidence="1">
    <location>
        <begin position="169"/>
        <end position="180"/>
    </location>
</feature>
<feature type="region of interest" description="Disordered" evidence="1">
    <location>
        <begin position="167"/>
        <end position="201"/>
    </location>
</feature>
<dbReference type="Proteomes" id="UP000242474">
    <property type="component" value="Unassembled WGS sequence"/>
</dbReference>
<evidence type="ECO:0000313" key="4">
    <source>
        <dbReference type="Proteomes" id="UP000242474"/>
    </source>
</evidence>
<dbReference type="EMBL" id="KZ303504">
    <property type="protein sequence ID" value="PIA15847.1"/>
    <property type="molecule type" value="Genomic_DNA"/>
</dbReference>
<feature type="region of interest" description="Disordered" evidence="1">
    <location>
        <begin position="329"/>
        <end position="348"/>
    </location>
</feature>
<evidence type="ECO:0000256" key="2">
    <source>
        <dbReference type="SAM" id="SignalP"/>
    </source>
</evidence>
<evidence type="ECO:0000256" key="1">
    <source>
        <dbReference type="SAM" id="MobiDB-lite"/>
    </source>
</evidence>